<proteinExistence type="predicted"/>
<organism evidence="2 3">
    <name type="scientific">Paracoccidioides brasiliensis</name>
    <dbReference type="NCBI Taxonomy" id="121759"/>
    <lineage>
        <taxon>Eukaryota</taxon>
        <taxon>Fungi</taxon>
        <taxon>Dikarya</taxon>
        <taxon>Ascomycota</taxon>
        <taxon>Pezizomycotina</taxon>
        <taxon>Eurotiomycetes</taxon>
        <taxon>Eurotiomycetidae</taxon>
        <taxon>Onygenales</taxon>
        <taxon>Ajellomycetaceae</taxon>
        <taxon>Paracoccidioides</taxon>
    </lineage>
</organism>
<protein>
    <submittedName>
        <fullName evidence="2">Uncharacterized protein</fullName>
    </submittedName>
</protein>
<dbReference type="Proteomes" id="UP000242814">
    <property type="component" value="Unassembled WGS sequence"/>
</dbReference>
<name>A0A1D2JQ52_PARBR</name>
<evidence type="ECO:0000313" key="2">
    <source>
        <dbReference type="EMBL" id="ODH45251.1"/>
    </source>
</evidence>
<feature type="region of interest" description="Disordered" evidence="1">
    <location>
        <begin position="1"/>
        <end position="23"/>
    </location>
</feature>
<reference evidence="2 3" key="1">
    <citation type="submission" date="2016-06" db="EMBL/GenBank/DDBJ databases">
        <authorList>
            <person name="Kjaerup R.B."/>
            <person name="Dalgaard T.S."/>
            <person name="Juul-Madsen H.R."/>
        </authorList>
    </citation>
    <scope>NUCLEOTIDE SEQUENCE [LARGE SCALE GENOMIC DNA]</scope>
    <source>
        <strain evidence="2 3">Pb300</strain>
    </source>
</reference>
<dbReference type="EMBL" id="LZYO01000004">
    <property type="protein sequence ID" value="ODH45251.1"/>
    <property type="molecule type" value="Genomic_DNA"/>
</dbReference>
<accession>A0A1D2JQ52</accession>
<evidence type="ECO:0000313" key="3">
    <source>
        <dbReference type="Proteomes" id="UP000242814"/>
    </source>
</evidence>
<sequence>MVISQRPSPVAARGTGEDGNFGGRQGKKVRLYAGIPTDLAELQCVLETRRGLRMIEDKHKKIFIQRHRSSAQRQDIAEFPIKVRGLAVVTWS</sequence>
<evidence type="ECO:0000256" key="1">
    <source>
        <dbReference type="SAM" id="MobiDB-lite"/>
    </source>
</evidence>
<comment type="caution">
    <text evidence="2">The sequence shown here is derived from an EMBL/GenBank/DDBJ whole genome shotgun (WGS) entry which is preliminary data.</text>
</comment>
<gene>
    <name evidence="2" type="ORF">ACO22_00247</name>
</gene>
<dbReference type="AlphaFoldDB" id="A0A1D2JQ52"/>